<dbReference type="STRING" id="293826.Amet_2833"/>
<reference evidence="3" key="1">
    <citation type="journal article" date="2016" name="Genome Announc.">
        <title>Complete genome sequence of Alkaliphilus metalliredigens strain QYMF, an alkaliphilic and metal-reducing bacterium isolated from borax-contaminated leachate ponds.</title>
        <authorList>
            <person name="Hwang C."/>
            <person name="Copeland A."/>
            <person name="Lucas S."/>
            <person name="Lapidus A."/>
            <person name="Barry K."/>
            <person name="Detter J.C."/>
            <person name="Glavina Del Rio T."/>
            <person name="Hammon N."/>
            <person name="Israni S."/>
            <person name="Dalin E."/>
            <person name="Tice H."/>
            <person name="Pitluck S."/>
            <person name="Chertkov O."/>
            <person name="Brettin T."/>
            <person name="Bruce D."/>
            <person name="Han C."/>
            <person name="Schmutz J."/>
            <person name="Larimer F."/>
            <person name="Land M.L."/>
            <person name="Hauser L."/>
            <person name="Kyrpides N."/>
            <person name="Mikhailova N."/>
            <person name="Ye Q."/>
            <person name="Zhou J."/>
            <person name="Richardson P."/>
            <person name="Fields M.W."/>
        </authorList>
    </citation>
    <scope>NUCLEOTIDE SEQUENCE [LARGE SCALE GENOMIC DNA]</scope>
    <source>
        <strain evidence="3">QYMF</strain>
    </source>
</reference>
<accession>A6TS15</accession>
<sequence>MGKISQIEYEVYKEFHSKYEDDKKKLEEDKLNKEKNLIRRKVEMAIEEEVNLRVDKEIQDKYYESLDDFDSYKKEYRKKIHELDKKIQVCKSTIQFNEVE</sequence>
<keyword evidence="3" id="KW-1185">Reference proteome</keyword>
<organism evidence="2 3">
    <name type="scientific">Alkaliphilus metalliredigens (strain QYMF)</name>
    <dbReference type="NCBI Taxonomy" id="293826"/>
    <lineage>
        <taxon>Bacteria</taxon>
        <taxon>Bacillati</taxon>
        <taxon>Bacillota</taxon>
        <taxon>Clostridia</taxon>
        <taxon>Peptostreptococcales</taxon>
        <taxon>Natronincolaceae</taxon>
        <taxon>Alkaliphilus</taxon>
    </lineage>
</organism>
<evidence type="ECO:0000313" key="3">
    <source>
        <dbReference type="Proteomes" id="UP000001572"/>
    </source>
</evidence>
<feature type="coiled-coil region" evidence="1">
    <location>
        <begin position="16"/>
        <end position="48"/>
    </location>
</feature>
<dbReference type="RefSeq" id="WP_012063954.1">
    <property type="nucleotide sequence ID" value="NC_009633.1"/>
</dbReference>
<dbReference type="AlphaFoldDB" id="A6TS15"/>
<gene>
    <name evidence="2" type="ordered locus">Amet_2833</name>
</gene>
<proteinExistence type="predicted"/>
<evidence type="ECO:0000313" key="2">
    <source>
        <dbReference type="EMBL" id="ABR48983.1"/>
    </source>
</evidence>
<protein>
    <submittedName>
        <fullName evidence="2">Uncharacterized protein</fullName>
    </submittedName>
</protein>
<dbReference type="KEGG" id="amt:Amet_2833"/>
<keyword evidence="1" id="KW-0175">Coiled coil</keyword>
<name>A6TS15_ALKMQ</name>
<dbReference type="EMBL" id="CP000724">
    <property type="protein sequence ID" value="ABR48983.1"/>
    <property type="molecule type" value="Genomic_DNA"/>
</dbReference>
<evidence type="ECO:0000256" key="1">
    <source>
        <dbReference type="SAM" id="Coils"/>
    </source>
</evidence>
<dbReference type="HOGENOM" id="CLU_2299760_0_0_9"/>
<dbReference type="Proteomes" id="UP000001572">
    <property type="component" value="Chromosome"/>
</dbReference>